<name>A0A261STD5_9BORD</name>
<dbReference type="PROSITE" id="PS51724">
    <property type="entry name" value="SPOR"/>
    <property type="match status" value="1"/>
</dbReference>
<dbReference type="HAMAP" id="MF_02071">
    <property type="entry name" value="RlpA"/>
    <property type="match status" value="1"/>
</dbReference>
<keyword evidence="1 6" id="KW-0732">Signal</keyword>
<dbReference type="InterPro" id="IPR009009">
    <property type="entry name" value="RlpA-like_DPBB"/>
</dbReference>
<keyword evidence="4 8" id="KW-0449">Lipoprotein</keyword>
<evidence type="ECO:0000313" key="10">
    <source>
        <dbReference type="Proteomes" id="UP000216354"/>
    </source>
</evidence>
<comment type="function">
    <text evidence="4">Lytic transglycosylase with a strong preference for naked glycan strands that lack stem peptides.</text>
</comment>
<dbReference type="GO" id="GO:0071555">
    <property type="term" value="P:cell wall organization"/>
    <property type="evidence" value="ECO:0007669"/>
    <property type="project" value="UniProtKB-KW"/>
</dbReference>
<reference evidence="8 11" key="1">
    <citation type="submission" date="2017-05" db="EMBL/GenBank/DDBJ databases">
        <title>Complete and WGS of Bordetella genogroups.</title>
        <authorList>
            <person name="Spilker T."/>
            <person name="LiPuma J."/>
        </authorList>
    </citation>
    <scope>NUCLEOTIDE SEQUENCE [LARGE SCALE GENOMIC DNA]</scope>
    <source>
        <strain evidence="8 11">AU17610</strain>
    </source>
</reference>
<dbReference type="SUPFAM" id="SSF50685">
    <property type="entry name" value="Barwin-like endoglucanases"/>
    <property type="match status" value="1"/>
</dbReference>
<dbReference type="AlphaFoldDB" id="A0A261STD5"/>
<dbReference type="Gene3D" id="2.40.40.10">
    <property type="entry name" value="RlpA-like domain"/>
    <property type="match status" value="1"/>
</dbReference>
<dbReference type="OrthoDB" id="9779128at2"/>
<dbReference type="Proteomes" id="UP000216354">
    <property type="component" value="Unassembled WGS sequence"/>
</dbReference>
<evidence type="ECO:0000256" key="5">
    <source>
        <dbReference type="RuleBase" id="RU003495"/>
    </source>
</evidence>
<dbReference type="Proteomes" id="UP000217005">
    <property type="component" value="Unassembled WGS sequence"/>
</dbReference>
<feature type="domain" description="SPOR" evidence="7">
    <location>
        <begin position="236"/>
        <end position="314"/>
    </location>
</feature>
<dbReference type="GO" id="GO:0042834">
    <property type="term" value="F:peptidoglycan binding"/>
    <property type="evidence" value="ECO:0007669"/>
    <property type="project" value="InterPro"/>
</dbReference>
<comment type="similarity">
    <text evidence="4 5">Belongs to the RlpA family.</text>
</comment>
<evidence type="ECO:0000256" key="6">
    <source>
        <dbReference type="SAM" id="SignalP"/>
    </source>
</evidence>
<dbReference type="InterPro" id="IPR012997">
    <property type="entry name" value="RplA"/>
</dbReference>
<evidence type="ECO:0000256" key="3">
    <source>
        <dbReference type="ARBA" id="ARBA00023316"/>
    </source>
</evidence>
<keyword evidence="10" id="KW-1185">Reference proteome</keyword>
<dbReference type="SUPFAM" id="SSF110997">
    <property type="entry name" value="Sporulation related repeat"/>
    <property type="match status" value="1"/>
</dbReference>
<evidence type="ECO:0000259" key="7">
    <source>
        <dbReference type="PROSITE" id="PS51724"/>
    </source>
</evidence>
<dbReference type="InterPro" id="IPR036680">
    <property type="entry name" value="SPOR-like_sf"/>
</dbReference>
<sequence>MTLPRPLALLSMFLLALALAGCSTSGKKGGGYYKDDGPDANPPSNLDAIPDATPRIEPLASGANRPYVVFGKRYVPDTTDKPFRQQGVASWYGKKFHGNSTSIGESYDMYSMTAAHPTMPLPSYARVTSKLNGRTVIVRVNDRGPFHSDRIMDLSYVAAYKLGIIGPGSGAVTVERILPDEIRTMTAGGGAPAQPDTASGTIVSTPVSLGGNSALAATPLSAEPLAPAAPTRTSSATGAGGVYLQLGAFSQSANAHSLVDRVNGQLAGGPSATVEQTNNLYRVRLGPYASREAALSAAQQVSDRTGIMPSVATP</sequence>
<keyword evidence="3 4" id="KW-0961">Cell wall biogenesis/degradation</keyword>
<dbReference type="Gene3D" id="3.30.70.1070">
    <property type="entry name" value="Sporulation related repeat"/>
    <property type="match status" value="1"/>
</dbReference>
<keyword evidence="2 4" id="KW-0456">Lyase</keyword>
<dbReference type="EMBL" id="NEVL01000001">
    <property type="protein sequence ID" value="OZI40638.1"/>
    <property type="molecule type" value="Genomic_DNA"/>
</dbReference>
<evidence type="ECO:0000313" key="9">
    <source>
        <dbReference type="EMBL" id="OZI68832.1"/>
    </source>
</evidence>
<keyword evidence="4" id="KW-0564">Palmitate</keyword>
<reference evidence="9 10" key="2">
    <citation type="submission" date="2017-05" db="EMBL/GenBank/DDBJ databases">
        <title>Complete and WGS of Bordetella genogroups.</title>
        <authorList>
            <person name="Spilker T."/>
            <person name="Lipuma J."/>
        </authorList>
    </citation>
    <scope>NUCLEOTIDE SEQUENCE [LARGE SCALE GENOMIC DNA]</scope>
    <source>
        <strain evidence="9 10">AU9795</strain>
    </source>
</reference>
<dbReference type="InterPro" id="IPR007730">
    <property type="entry name" value="SPOR-like_dom"/>
</dbReference>
<keyword evidence="4" id="KW-1003">Cell membrane</keyword>
<evidence type="ECO:0000256" key="2">
    <source>
        <dbReference type="ARBA" id="ARBA00023239"/>
    </source>
</evidence>
<evidence type="ECO:0000313" key="11">
    <source>
        <dbReference type="Proteomes" id="UP000217005"/>
    </source>
</evidence>
<dbReference type="Pfam" id="PF03330">
    <property type="entry name" value="DPBB_1"/>
    <property type="match status" value="1"/>
</dbReference>
<dbReference type="EMBL" id="NEVR01000001">
    <property type="protein sequence ID" value="OZI68832.1"/>
    <property type="molecule type" value="Genomic_DNA"/>
</dbReference>
<dbReference type="RefSeq" id="WP_094824753.1">
    <property type="nucleotide sequence ID" value="NZ_NEVL01000001.1"/>
</dbReference>
<keyword evidence="4" id="KW-0472">Membrane</keyword>
<comment type="subcellular location">
    <subcellularLocation>
        <location evidence="4">Cell membrane</location>
        <topology evidence="4">Lipid-anchor</topology>
    </subcellularLocation>
</comment>
<comment type="caution">
    <text evidence="8">The sequence shown here is derived from an EMBL/GenBank/DDBJ whole genome shotgun (WGS) entry which is preliminary data.</text>
</comment>
<organism evidence="8 11">
    <name type="scientific">Bordetella genomosp. 1</name>
    <dbReference type="NCBI Taxonomy" id="1395607"/>
    <lineage>
        <taxon>Bacteria</taxon>
        <taxon>Pseudomonadati</taxon>
        <taxon>Pseudomonadota</taxon>
        <taxon>Betaproteobacteria</taxon>
        <taxon>Burkholderiales</taxon>
        <taxon>Alcaligenaceae</taxon>
        <taxon>Bordetella</taxon>
    </lineage>
</organism>
<dbReference type="GO" id="GO:0000270">
    <property type="term" value="P:peptidoglycan metabolic process"/>
    <property type="evidence" value="ECO:0007669"/>
    <property type="project" value="UniProtKB-UniRule"/>
</dbReference>
<dbReference type="EC" id="4.2.2.-" evidence="4"/>
<evidence type="ECO:0000256" key="4">
    <source>
        <dbReference type="HAMAP-Rule" id="MF_02071"/>
    </source>
</evidence>
<proteinExistence type="inferred from homology"/>
<dbReference type="PROSITE" id="PS51257">
    <property type="entry name" value="PROKAR_LIPOPROTEIN"/>
    <property type="match status" value="1"/>
</dbReference>
<evidence type="ECO:0000256" key="1">
    <source>
        <dbReference type="ARBA" id="ARBA00022729"/>
    </source>
</evidence>
<dbReference type="GO" id="GO:0008932">
    <property type="term" value="F:lytic endotransglycosylase activity"/>
    <property type="evidence" value="ECO:0007669"/>
    <property type="project" value="UniProtKB-UniRule"/>
</dbReference>
<feature type="chain" id="PRO_5013412233" description="Endolytic peptidoglycan transglycosylase RlpA" evidence="6">
    <location>
        <begin position="21"/>
        <end position="314"/>
    </location>
</feature>
<dbReference type="CDD" id="cd22268">
    <property type="entry name" value="DPBB_RlpA-like"/>
    <property type="match status" value="1"/>
</dbReference>
<dbReference type="Pfam" id="PF05036">
    <property type="entry name" value="SPOR"/>
    <property type="match status" value="1"/>
</dbReference>
<gene>
    <name evidence="4" type="primary">rlpA</name>
    <name evidence="9" type="ORF">CAL27_05080</name>
    <name evidence="8" type="ORF">CEG14_02440</name>
</gene>
<dbReference type="InterPro" id="IPR034718">
    <property type="entry name" value="RlpA"/>
</dbReference>
<dbReference type="InterPro" id="IPR036908">
    <property type="entry name" value="RlpA-like_sf"/>
</dbReference>
<dbReference type="NCBIfam" id="TIGR00413">
    <property type="entry name" value="rlpA"/>
    <property type="match status" value="1"/>
</dbReference>
<dbReference type="GO" id="GO:0005886">
    <property type="term" value="C:plasma membrane"/>
    <property type="evidence" value="ECO:0007669"/>
    <property type="project" value="UniProtKB-SubCell"/>
</dbReference>
<dbReference type="PANTHER" id="PTHR34183">
    <property type="entry name" value="ENDOLYTIC PEPTIDOGLYCAN TRANSGLYCOSYLASE RLPA"/>
    <property type="match status" value="1"/>
</dbReference>
<evidence type="ECO:0000313" key="8">
    <source>
        <dbReference type="EMBL" id="OZI40638.1"/>
    </source>
</evidence>
<accession>A0A261STD5</accession>
<dbReference type="PANTHER" id="PTHR34183:SF1">
    <property type="entry name" value="ENDOLYTIC PEPTIDOGLYCAN TRANSGLYCOSYLASE RLPA"/>
    <property type="match status" value="1"/>
</dbReference>
<protein>
    <recommendedName>
        <fullName evidence="4">Endolytic peptidoglycan transglycosylase RlpA</fullName>
        <ecNumber evidence="4">4.2.2.-</ecNumber>
    </recommendedName>
</protein>
<feature type="signal peptide" evidence="6">
    <location>
        <begin position="1"/>
        <end position="20"/>
    </location>
</feature>